<dbReference type="AlphaFoldDB" id="A0A8S2QYI3"/>
<proteinExistence type="predicted"/>
<dbReference type="InterPro" id="IPR036259">
    <property type="entry name" value="MFS_trans_sf"/>
</dbReference>
<gene>
    <name evidence="2" type="ORF">OVA965_LOCUS29591</name>
    <name evidence="3" type="ORF">TMI583_LOCUS30369</name>
</gene>
<dbReference type="Proteomes" id="UP000677228">
    <property type="component" value="Unassembled WGS sequence"/>
</dbReference>
<protein>
    <submittedName>
        <fullName evidence="3">Uncharacterized protein</fullName>
    </submittedName>
</protein>
<feature type="transmembrane region" description="Helical" evidence="1">
    <location>
        <begin position="44"/>
        <end position="64"/>
    </location>
</feature>
<feature type="transmembrane region" description="Helical" evidence="1">
    <location>
        <begin position="12"/>
        <end position="32"/>
    </location>
</feature>
<dbReference type="EMBL" id="CAJNOK010020928">
    <property type="protein sequence ID" value="CAF1324414.1"/>
    <property type="molecule type" value="Genomic_DNA"/>
</dbReference>
<reference evidence="3" key="1">
    <citation type="submission" date="2021-02" db="EMBL/GenBank/DDBJ databases">
        <authorList>
            <person name="Nowell W R."/>
        </authorList>
    </citation>
    <scope>NUCLEOTIDE SEQUENCE</scope>
</reference>
<keyword evidence="1" id="KW-0472">Membrane</keyword>
<evidence type="ECO:0000256" key="1">
    <source>
        <dbReference type="SAM" id="Phobius"/>
    </source>
</evidence>
<sequence>DLAALDKMSNAFGFILLVQGIAIAIGLPFVGFLREKIDTYLVPYIIVGLVIALSGIMLFIIPFLKKSSKPLSITKIETVVTSTEDGDGDIDYCKSIPV</sequence>
<dbReference type="EMBL" id="CAJOBA010042537">
    <property type="protein sequence ID" value="CAF4135102.1"/>
    <property type="molecule type" value="Genomic_DNA"/>
</dbReference>
<dbReference type="Proteomes" id="UP000682733">
    <property type="component" value="Unassembled WGS sequence"/>
</dbReference>
<evidence type="ECO:0000313" key="3">
    <source>
        <dbReference type="EMBL" id="CAF4135102.1"/>
    </source>
</evidence>
<dbReference type="SUPFAM" id="SSF103473">
    <property type="entry name" value="MFS general substrate transporter"/>
    <property type="match status" value="1"/>
</dbReference>
<accession>A0A8S2QYI3</accession>
<name>A0A8S2QYI3_9BILA</name>
<comment type="caution">
    <text evidence="3">The sequence shown here is derived from an EMBL/GenBank/DDBJ whole genome shotgun (WGS) entry which is preliminary data.</text>
</comment>
<evidence type="ECO:0000313" key="4">
    <source>
        <dbReference type="Proteomes" id="UP000682733"/>
    </source>
</evidence>
<keyword evidence="1" id="KW-0812">Transmembrane</keyword>
<organism evidence="3 4">
    <name type="scientific">Didymodactylos carnosus</name>
    <dbReference type="NCBI Taxonomy" id="1234261"/>
    <lineage>
        <taxon>Eukaryota</taxon>
        <taxon>Metazoa</taxon>
        <taxon>Spiralia</taxon>
        <taxon>Gnathifera</taxon>
        <taxon>Rotifera</taxon>
        <taxon>Eurotatoria</taxon>
        <taxon>Bdelloidea</taxon>
        <taxon>Philodinida</taxon>
        <taxon>Philodinidae</taxon>
        <taxon>Didymodactylos</taxon>
    </lineage>
</organism>
<feature type="non-terminal residue" evidence="3">
    <location>
        <position position="1"/>
    </location>
</feature>
<keyword evidence="1" id="KW-1133">Transmembrane helix</keyword>
<evidence type="ECO:0000313" key="2">
    <source>
        <dbReference type="EMBL" id="CAF1324414.1"/>
    </source>
</evidence>